<dbReference type="GO" id="GO:0005743">
    <property type="term" value="C:mitochondrial inner membrane"/>
    <property type="evidence" value="ECO:0007669"/>
    <property type="project" value="InterPro"/>
</dbReference>
<evidence type="ECO:0000259" key="2">
    <source>
        <dbReference type="Pfam" id="PF14611"/>
    </source>
</evidence>
<feature type="region of interest" description="Disordered" evidence="1">
    <location>
        <begin position="690"/>
        <end position="734"/>
    </location>
</feature>
<evidence type="ECO:0000313" key="6">
    <source>
        <dbReference type="Proteomes" id="UP000186583"/>
    </source>
</evidence>
<keyword evidence="6" id="KW-1185">Reference proteome</keyword>
<protein>
    <submittedName>
        <fullName evidence="5">Uncharacterized protein</fullName>
    </submittedName>
</protein>
<dbReference type="Pfam" id="PF20776">
    <property type="entry name" value="SLS1_N"/>
    <property type="match status" value="1"/>
</dbReference>
<evidence type="ECO:0000256" key="1">
    <source>
        <dbReference type="SAM" id="MobiDB-lite"/>
    </source>
</evidence>
<feature type="domain" description="SLS1 N-terminal" evidence="3">
    <location>
        <begin position="86"/>
        <end position="188"/>
    </location>
</feature>
<evidence type="ECO:0000259" key="4">
    <source>
        <dbReference type="Pfam" id="PF20778"/>
    </source>
</evidence>
<dbReference type="STRING" id="708187.A0A1Q8S7A1"/>
<proteinExistence type="predicted"/>
<dbReference type="EMBL" id="MPGH01000010">
    <property type="protein sequence ID" value="OLN97251.1"/>
    <property type="molecule type" value="Genomic_DNA"/>
</dbReference>
<evidence type="ECO:0000259" key="3">
    <source>
        <dbReference type="Pfam" id="PF20776"/>
    </source>
</evidence>
<dbReference type="OrthoDB" id="5392646at2759"/>
<organism evidence="5 6">
    <name type="scientific">Colletotrichum chlorophyti</name>
    <dbReference type="NCBI Taxonomy" id="708187"/>
    <lineage>
        <taxon>Eukaryota</taxon>
        <taxon>Fungi</taxon>
        <taxon>Dikarya</taxon>
        <taxon>Ascomycota</taxon>
        <taxon>Pezizomycotina</taxon>
        <taxon>Sordariomycetes</taxon>
        <taxon>Hypocreomycetidae</taxon>
        <taxon>Glomerellales</taxon>
        <taxon>Glomerellaceae</taxon>
        <taxon>Colletotrichum</taxon>
    </lineage>
</organism>
<dbReference type="InterPro" id="IPR048400">
    <property type="entry name" value="SLS1_N"/>
</dbReference>
<sequence length="734" mass="82192">MDETLERLGLHTGSKGGANVKQYKRVGNRKVFLASEELDVDMLGEKGSTIVMRDRKVSGENVRQLPVEEFHAEGIDLKAVLESEEKDQTMEDVLDNLEALRPSDRIVSQAEFDTLQRVLVNGFTNVQMKTYLARANEKPRKIHEESKWEYNWVEKYVPWYPVRQIELVGSPKERLAITLMKEVWQLVIREFVDGQGTFSAIAEPTLLSMLTRDNARLAAIREAYLDQGERLEIANKKLTVVATKAKTETILQKIDEVAQDMITKEVKVDGMPRSDSYAALLEYLGSLTNTVVTYSRLTKWKARVTWIKDGPLEEDGREQKHTIIRRLLHEVFEPRVASVTLTYDPKATSGGLIPEVRGREKLAWMDKLTRWSRWVEPASRLPTPDSDFTLKADEVLPSSLEAPPQESETVWSKPYISTTASFGHILHKHRDEFSLSEAAKVKDHIFSPSAPPPTALAALSKSITSSKPSTSTLVLNFRAFQQKENAEHPGLLELHLTLPDDVPEGSLSWDACPKRLVAVMEQRYVDVAYPYEPIDLRLSQPLLATMSSPELDRSPFREYIETAKLDLMAGNLHPPPEITLSDLPTRDGSGPLRKKTNYLFAGLEIRRTTEVSYNSHNLRYTSVEAGLHGGRRGELVLEALPAESSLSDGEKVAHTESFLGLVQDFVSGRAVSWVGERVGKTEEVAAEELLQEASPGASKEEAVVEEAVEEDVSKEEDAKGSVQDSEVDTPVGKL</sequence>
<dbReference type="Proteomes" id="UP000186583">
    <property type="component" value="Unassembled WGS sequence"/>
</dbReference>
<feature type="compositionally biased region" description="Acidic residues" evidence="1">
    <location>
        <begin position="703"/>
        <end position="714"/>
    </location>
</feature>
<dbReference type="Pfam" id="PF14611">
    <property type="entry name" value="KH_SLS1_1"/>
    <property type="match status" value="1"/>
</dbReference>
<dbReference type="InterPro" id="IPR048401">
    <property type="entry name" value="SLS1_C"/>
</dbReference>
<evidence type="ECO:0000313" key="5">
    <source>
        <dbReference type="EMBL" id="OLN97251.1"/>
    </source>
</evidence>
<dbReference type="Pfam" id="PF20778">
    <property type="entry name" value="SLS1_C"/>
    <property type="match status" value="1"/>
</dbReference>
<reference evidence="5 6" key="1">
    <citation type="submission" date="2016-11" db="EMBL/GenBank/DDBJ databases">
        <title>Draft Genome Assembly of Colletotrichum chlorophyti a pathogen of herbaceous plants.</title>
        <authorList>
            <person name="Gan P."/>
            <person name="Narusaka M."/>
            <person name="Tsushima A."/>
            <person name="Narusaka Y."/>
            <person name="Takano Y."/>
            <person name="Shirasu K."/>
        </authorList>
    </citation>
    <scope>NUCLEOTIDE SEQUENCE [LARGE SCALE GENOMIC DNA]</scope>
    <source>
        <strain evidence="5 6">NTL11</strain>
    </source>
</reference>
<feature type="domain" description="SLS1 C-terminal" evidence="4">
    <location>
        <begin position="360"/>
        <end position="662"/>
    </location>
</feature>
<dbReference type="AlphaFoldDB" id="A0A1Q8S7A1"/>
<dbReference type="InterPro" id="IPR032741">
    <property type="entry name" value="Sls1_KH-1"/>
</dbReference>
<accession>A0A1Q8S7A1</accession>
<gene>
    <name evidence="5" type="ORF">CCHL11_07715</name>
</gene>
<feature type="domain" description="SLS1 first KH" evidence="2">
    <location>
        <begin position="206"/>
        <end position="260"/>
    </location>
</feature>
<comment type="caution">
    <text evidence="5">The sequence shown here is derived from an EMBL/GenBank/DDBJ whole genome shotgun (WGS) entry which is preliminary data.</text>
</comment>
<name>A0A1Q8S7A1_9PEZI</name>